<evidence type="ECO:0000256" key="1">
    <source>
        <dbReference type="SAM" id="SignalP"/>
    </source>
</evidence>
<reference evidence="2 3" key="2">
    <citation type="journal article" date="2014" name="PLoS ONE">
        <title>Evolution of mitochondria reconstructed from the energy metabolism of living bacteria.</title>
        <authorList>
            <person name="Degli Esposti M."/>
            <person name="Chouaia B."/>
            <person name="Comandatore F."/>
            <person name="Crotti E."/>
            <person name="Sassera D."/>
            <person name="Lievens P.M."/>
            <person name="Daffonchio D."/>
            <person name="Bandi C."/>
        </authorList>
    </citation>
    <scope>NUCLEOTIDE SEQUENCE [LARGE SCALE GENOMIC DNA]</scope>
    <source>
        <strain evidence="2 3">SF2.1</strain>
    </source>
</reference>
<organism evidence="2 3">
    <name type="scientific">Asaia bogorensis</name>
    <dbReference type="NCBI Taxonomy" id="91915"/>
    <lineage>
        <taxon>Bacteria</taxon>
        <taxon>Pseudomonadati</taxon>
        <taxon>Pseudomonadota</taxon>
        <taxon>Alphaproteobacteria</taxon>
        <taxon>Acetobacterales</taxon>
        <taxon>Acetobacteraceae</taxon>
        <taxon>Asaia</taxon>
    </lineage>
</organism>
<protein>
    <submittedName>
        <fullName evidence="2">Uncharacterized protein</fullName>
    </submittedName>
</protein>
<dbReference type="RefSeq" id="WP_023978878.1">
    <property type="nucleotide sequence ID" value="NZ_CBLX010000023.1"/>
</dbReference>
<keyword evidence="1" id="KW-0732">Signal</keyword>
<gene>
    <name evidence="2" type="ORF">ASAP_2727</name>
</gene>
<dbReference type="EMBL" id="CBLX010000023">
    <property type="protein sequence ID" value="CDG40772.1"/>
    <property type="molecule type" value="Genomic_DNA"/>
</dbReference>
<comment type="caution">
    <text evidence="2">The sequence shown here is derived from an EMBL/GenBank/DDBJ whole genome shotgun (WGS) entry which is preliminary data.</text>
</comment>
<evidence type="ECO:0000313" key="3">
    <source>
        <dbReference type="Proteomes" id="UP000027583"/>
    </source>
</evidence>
<proteinExistence type="predicted"/>
<name>A0A060QLZ2_9PROT</name>
<evidence type="ECO:0000313" key="2">
    <source>
        <dbReference type="EMBL" id="CDG40772.1"/>
    </source>
</evidence>
<dbReference type="AlphaFoldDB" id="A0A060QLZ2"/>
<reference evidence="2 3" key="1">
    <citation type="journal article" date="2014" name="Genome Biol. Evol.">
        <title>Acetic acid bacteria genomes reveal functional traits for adaptation to life in insect guts.</title>
        <authorList>
            <person name="Chouaia B."/>
            <person name="Gaiarsa S."/>
            <person name="Crotti E."/>
            <person name="Comandatore F."/>
            <person name="Degli Esposti M."/>
            <person name="Ricci I."/>
            <person name="Alma A."/>
            <person name="Favia G."/>
            <person name="Bandi C."/>
            <person name="Daffonchio D."/>
        </authorList>
    </citation>
    <scope>NUCLEOTIDE SEQUENCE [LARGE SCALE GENOMIC DNA]</scope>
    <source>
        <strain evidence="2 3">SF2.1</strain>
    </source>
</reference>
<feature type="signal peptide" evidence="1">
    <location>
        <begin position="1"/>
        <end position="22"/>
    </location>
</feature>
<accession>A0A060QLZ2</accession>
<dbReference type="Proteomes" id="UP000027583">
    <property type="component" value="Unassembled WGS sequence"/>
</dbReference>
<feature type="chain" id="PRO_5001586261" evidence="1">
    <location>
        <begin position="23"/>
        <end position="188"/>
    </location>
</feature>
<sequence>MKRLALSLPIMCITLAAQPVMAGEAGRPLQPTTQQAQQMLDRLAQEPLKYEGDSATAPGFRQAPGYTGRQPTRILVGYHIEGNRLQGEFVALDADNRPLQAAPLTGALTAQDVTQAHYQPASGSSGPVPCTIDIALPKPLHLDGQCAPAMISGAYAEKVNPSPLVFILPGLAASEARSGQYMMQPWRG</sequence>